<evidence type="ECO:0000313" key="1">
    <source>
        <dbReference type="EMBL" id="KAK7035834.1"/>
    </source>
</evidence>
<dbReference type="Proteomes" id="UP001362999">
    <property type="component" value="Unassembled WGS sequence"/>
</dbReference>
<gene>
    <name evidence="1" type="ORF">R3P38DRAFT_2909272</name>
</gene>
<dbReference type="AlphaFoldDB" id="A0AAW0C8K5"/>
<proteinExistence type="predicted"/>
<accession>A0AAW0C8K5</accession>
<name>A0AAW0C8K5_9AGAR</name>
<sequence>MATRTYQPAPNETLGQFVDLLFQRLFFYRDDMPLVFPTWENDVLADVAIELNGKHLTPPAFFELIKNFHETSFGKLLSIEDLVVVPLDPAARTGVVSQISKFSVTNKADGKTTVNVSVTTVKVEEKDGRRIMTSLVEAQNEVKE</sequence>
<evidence type="ECO:0000313" key="2">
    <source>
        <dbReference type="Proteomes" id="UP001362999"/>
    </source>
</evidence>
<reference evidence="1 2" key="1">
    <citation type="journal article" date="2024" name="J Genomics">
        <title>Draft genome sequencing and assembly of Favolaschia claudopus CIRM-BRFM 2984 isolated from oak limbs.</title>
        <authorList>
            <person name="Navarro D."/>
            <person name="Drula E."/>
            <person name="Chaduli D."/>
            <person name="Cazenave R."/>
            <person name="Ahrendt S."/>
            <person name="Wang J."/>
            <person name="Lipzen A."/>
            <person name="Daum C."/>
            <person name="Barry K."/>
            <person name="Grigoriev I.V."/>
            <person name="Favel A."/>
            <person name="Rosso M.N."/>
            <person name="Martin F."/>
        </authorList>
    </citation>
    <scope>NUCLEOTIDE SEQUENCE [LARGE SCALE GENOMIC DNA]</scope>
    <source>
        <strain evidence="1 2">CIRM-BRFM 2984</strain>
    </source>
</reference>
<keyword evidence="2" id="KW-1185">Reference proteome</keyword>
<organism evidence="1 2">
    <name type="scientific">Favolaschia claudopus</name>
    <dbReference type="NCBI Taxonomy" id="2862362"/>
    <lineage>
        <taxon>Eukaryota</taxon>
        <taxon>Fungi</taxon>
        <taxon>Dikarya</taxon>
        <taxon>Basidiomycota</taxon>
        <taxon>Agaricomycotina</taxon>
        <taxon>Agaricomycetes</taxon>
        <taxon>Agaricomycetidae</taxon>
        <taxon>Agaricales</taxon>
        <taxon>Marasmiineae</taxon>
        <taxon>Mycenaceae</taxon>
        <taxon>Favolaschia</taxon>
    </lineage>
</organism>
<comment type="caution">
    <text evidence="1">The sequence shown here is derived from an EMBL/GenBank/DDBJ whole genome shotgun (WGS) entry which is preliminary data.</text>
</comment>
<protein>
    <submittedName>
        <fullName evidence="1">Uncharacterized protein</fullName>
    </submittedName>
</protein>
<dbReference type="EMBL" id="JAWWNJ010000019">
    <property type="protein sequence ID" value="KAK7035834.1"/>
    <property type="molecule type" value="Genomic_DNA"/>
</dbReference>